<name>A0AAQ3VVP4_9ENTE</name>
<dbReference type="Gene3D" id="2.30.110.10">
    <property type="entry name" value="Electron Transport, Fmn-binding Protein, Chain A"/>
    <property type="match status" value="1"/>
</dbReference>
<dbReference type="SUPFAM" id="SSF50475">
    <property type="entry name" value="FMN-binding split barrel"/>
    <property type="match status" value="1"/>
</dbReference>
<keyword evidence="2" id="KW-1185">Reference proteome</keyword>
<evidence type="ECO:0000313" key="1">
    <source>
        <dbReference type="EMBL" id="WYJ90812.1"/>
    </source>
</evidence>
<dbReference type="InterPro" id="IPR012349">
    <property type="entry name" value="Split_barrel_FMN-bd"/>
</dbReference>
<accession>A0AAQ3VVP4</accession>
<evidence type="ECO:0000313" key="2">
    <source>
        <dbReference type="Proteomes" id="UP000195141"/>
    </source>
</evidence>
<evidence type="ECO:0008006" key="3">
    <source>
        <dbReference type="Google" id="ProtNLM"/>
    </source>
</evidence>
<dbReference type="Proteomes" id="UP000195141">
    <property type="component" value="Chromosome"/>
</dbReference>
<dbReference type="EMBL" id="CP147247">
    <property type="protein sequence ID" value="WYJ90812.1"/>
    <property type="molecule type" value="Genomic_DNA"/>
</dbReference>
<organism evidence="1 2">
    <name type="scientific">Candidatus Enterococcus clewellii</name>
    <dbReference type="NCBI Taxonomy" id="1834193"/>
    <lineage>
        <taxon>Bacteria</taxon>
        <taxon>Bacillati</taxon>
        <taxon>Bacillota</taxon>
        <taxon>Bacilli</taxon>
        <taxon>Lactobacillales</taxon>
        <taxon>Enterococcaceae</taxon>
        <taxon>Enterococcus</taxon>
    </lineage>
</organism>
<protein>
    <recommendedName>
        <fullName evidence="3">Pyridoxamine 5'-phosphate oxidase putative domain-containing protein</fullName>
    </recommendedName>
</protein>
<reference evidence="1" key="1">
    <citation type="submission" date="2017-05" db="EMBL/GenBank/DDBJ databases">
        <authorList>
            <consortium name="The Broad Institute Genomics Platform"/>
            <consortium name="The Broad Institute Genomic Center for Infectious Diseases"/>
            <person name="Earl A."/>
            <person name="Manson A."/>
            <person name="Schwartman J."/>
            <person name="Gilmore M."/>
            <person name="Abouelleil A."/>
            <person name="Cao P."/>
            <person name="Chapman S."/>
            <person name="Cusick C."/>
            <person name="Shea T."/>
            <person name="Young S."/>
            <person name="Neafsey D."/>
            <person name="Nusbaum C."/>
            <person name="Birren B."/>
        </authorList>
    </citation>
    <scope>NUCLEOTIDE SEQUENCE</scope>
    <source>
        <strain evidence="1">9E7_DIV0242</strain>
    </source>
</reference>
<dbReference type="AlphaFoldDB" id="A0AAQ3VVP4"/>
<dbReference type="RefSeq" id="WP_339101643.1">
    <property type="nucleotide sequence ID" value="NZ_CP147247.1"/>
</dbReference>
<gene>
    <name evidence="1" type="ORF">A5888_002580</name>
</gene>
<reference evidence="1" key="2">
    <citation type="submission" date="2024-03" db="EMBL/GenBank/DDBJ databases">
        <title>The Genome Sequence of Enterococcus sp. DIV0242b.</title>
        <authorList>
            <consortium name="The Broad Institute Genomics Platform"/>
            <consortium name="The Broad Institute Microbial Omics Core"/>
            <consortium name="The Broad Institute Genomic Center for Infectious Diseases"/>
            <person name="Earl A."/>
            <person name="Manson A."/>
            <person name="Gilmore M."/>
            <person name="Schwartman J."/>
            <person name="Shea T."/>
            <person name="Abouelleil A."/>
            <person name="Cao P."/>
            <person name="Chapman S."/>
            <person name="Cusick C."/>
            <person name="Young S."/>
            <person name="Neafsey D."/>
            <person name="Nusbaum C."/>
            <person name="Birren B."/>
        </authorList>
    </citation>
    <scope>NUCLEOTIDE SEQUENCE</scope>
    <source>
        <strain evidence="1">9E7_DIV0242</strain>
    </source>
</reference>
<proteinExistence type="predicted"/>
<sequence length="134" mass="15577">MNKETERILCESDFMILNTGDQAGFPHSKIISRPLLRQSYHSMKFYLNADSKTIKNAHKNRKGSLYVFQSATRESLLLKGLLTVEPISAYDSISRQLDNFQKLFNYSNPVILCFEIMTVDYIKSNPMLEYNHFL</sequence>